<reference evidence="1 2" key="1">
    <citation type="submission" date="2018-01" db="EMBL/GenBank/DDBJ databases">
        <authorList>
            <person name="Clerissi C."/>
        </authorList>
    </citation>
    <scope>NUCLEOTIDE SEQUENCE [LARGE SCALE GENOMIC DNA]</scope>
    <source>
        <strain evidence="1">Cupriavidus oxalaticus LMG 2235</strain>
        <plasmid evidence="2">co2235_mp</plasmid>
    </source>
</reference>
<accession>A0A976BI19</accession>
<proteinExistence type="predicted"/>
<protein>
    <submittedName>
        <fullName evidence="1">Uncharacterized protein</fullName>
    </submittedName>
</protein>
<geneLocation type="plasmid" evidence="2">
    <name>co2235_mp</name>
</geneLocation>
<evidence type="ECO:0000313" key="1">
    <source>
        <dbReference type="EMBL" id="SPC19881.1"/>
    </source>
</evidence>
<dbReference type="Proteomes" id="UP000256862">
    <property type="component" value="Plasmid CO2235_mp"/>
</dbReference>
<name>A0A976BI19_9BURK</name>
<sequence>MYAVHNTLANKVVGVHMNAKRVVCEASRAGLH</sequence>
<dbReference type="EMBL" id="OGUS01000137">
    <property type="protein sequence ID" value="SPC19881.1"/>
    <property type="molecule type" value="Genomic_DNA"/>
</dbReference>
<gene>
    <name evidence="1" type="ORF">CO2235_MP20257</name>
</gene>
<organism evidence="1 2">
    <name type="scientific">Cupriavidus oxalaticus</name>
    <dbReference type="NCBI Taxonomy" id="96344"/>
    <lineage>
        <taxon>Bacteria</taxon>
        <taxon>Pseudomonadati</taxon>
        <taxon>Pseudomonadota</taxon>
        <taxon>Betaproteobacteria</taxon>
        <taxon>Burkholderiales</taxon>
        <taxon>Burkholderiaceae</taxon>
        <taxon>Cupriavidus</taxon>
    </lineage>
</organism>
<dbReference type="AlphaFoldDB" id="A0A976BI19"/>
<comment type="caution">
    <text evidence="1">The sequence shown here is derived from an EMBL/GenBank/DDBJ whole genome shotgun (WGS) entry which is preliminary data.</text>
</comment>
<evidence type="ECO:0000313" key="2">
    <source>
        <dbReference type="Proteomes" id="UP000256862"/>
    </source>
</evidence>